<sequence length="41" mass="4463">MGCSNPHPHGQVWSLSEVPAYPASELFHLGEYGLNNPPSLE</sequence>
<proteinExistence type="predicted"/>
<feature type="non-terminal residue" evidence="1">
    <location>
        <position position="41"/>
    </location>
</feature>
<reference evidence="1" key="1">
    <citation type="submission" date="2021-06" db="EMBL/GenBank/DDBJ databases">
        <authorList>
            <person name="Kallberg Y."/>
            <person name="Tangrot J."/>
            <person name="Rosling A."/>
        </authorList>
    </citation>
    <scope>NUCLEOTIDE SEQUENCE</scope>
    <source>
        <strain evidence="1">CL356</strain>
    </source>
</reference>
<protein>
    <submittedName>
        <fullName evidence="1">10102_t:CDS:1</fullName>
    </submittedName>
</protein>
<accession>A0ACA9R1Y2</accession>
<keyword evidence="2" id="KW-1185">Reference proteome</keyword>
<evidence type="ECO:0000313" key="2">
    <source>
        <dbReference type="Proteomes" id="UP000789525"/>
    </source>
</evidence>
<organism evidence="1 2">
    <name type="scientific">Acaulospora colombiana</name>
    <dbReference type="NCBI Taxonomy" id="27376"/>
    <lineage>
        <taxon>Eukaryota</taxon>
        <taxon>Fungi</taxon>
        <taxon>Fungi incertae sedis</taxon>
        <taxon>Mucoromycota</taxon>
        <taxon>Glomeromycotina</taxon>
        <taxon>Glomeromycetes</taxon>
        <taxon>Diversisporales</taxon>
        <taxon>Acaulosporaceae</taxon>
        <taxon>Acaulospora</taxon>
    </lineage>
</organism>
<dbReference type="EMBL" id="CAJVPT010066371">
    <property type="protein sequence ID" value="CAG8773312.1"/>
    <property type="molecule type" value="Genomic_DNA"/>
</dbReference>
<gene>
    <name evidence="1" type="ORF">ACOLOM_LOCUS13936</name>
</gene>
<name>A0ACA9R1Y2_9GLOM</name>
<comment type="caution">
    <text evidence="1">The sequence shown here is derived from an EMBL/GenBank/DDBJ whole genome shotgun (WGS) entry which is preliminary data.</text>
</comment>
<dbReference type="Proteomes" id="UP000789525">
    <property type="component" value="Unassembled WGS sequence"/>
</dbReference>
<evidence type="ECO:0000313" key="1">
    <source>
        <dbReference type="EMBL" id="CAG8773312.1"/>
    </source>
</evidence>